<feature type="compositionally biased region" description="Basic and acidic residues" evidence="1">
    <location>
        <begin position="62"/>
        <end position="72"/>
    </location>
</feature>
<feature type="transmembrane region" description="Helical" evidence="2">
    <location>
        <begin position="12"/>
        <end position="31"/>
    </location>
</feature>
<dbReference type="Proteomes" id="UP000010798">
    <property type="component" value="Chromosome"/>
</dbReference>
<proteinExistence type="predicted"/>
<evidence type="ECO:0000313" key="3">
    <source>
        <dbReference type="EMBL" id="AGA30871.1"/>
    </source>
</evidence>
<sequence>MSQANRPRLSLMDIMILVATTGVSLSIYTLFDNRLFRVEMVVGLPRGWPDGFKARTRASRRRPPELRRGENR</sequence>
<evidence type="ECO:0000256" key="1">
    <source>
        <dbReference type="SAM" id="MobiDB-lite"/>
    </source>
</evidence>
<dbReference type="EMBL" id="CP003364">
    <property type="protein sequence ID" value="AGA30871.1"/>
    <property type="molecule type" value="Genomic_DNA"/>
</dbReference>
<keyword evidence="2" id="KW-1133">Transmembrane helix</keyword>
<dbReference type="AlphaFoldDB" id="L0DR77"/>
<organism evidence="3 4">
    <name type="scientific">Singulisphaera acidiphila (strain ATCC BAA-1392 / DSM 18658 / VKM B-2454 / MOB10)</name>
    <dbReference type="NCBI Taxonomy" id="886293"/>
    <lineage>
        <taxon>Bacteria</taxon>
        <taxon>Pseudomonadati</taxon>
        <taxon>Planctomycetota</taxon>
        <taxon>Planctomycetia</taxon>
        <taxon>Isosphaerales</taxon>
        <taxon>Isosphaeraceae</taxon>
        <taxon>Singulisphaera</taxon>
    </lineage>
</organism>
<keyword evidence="2" id="KW-0472">Membrane</keyword>
<dbReference type="HOGENOM" id="CLU_2720169_0_0_0"/>
<gene>
    <name evidence="3" type="ordered locus">Sinac_6807</name>
</gene>
<dbReference type="KEGG" id="saci:Sinac_6807"/>
<evidence type="ECO:0000313" key="4">
    <source>
        <dbReference type="Proteomes" id="UP000010798"/>
    </source>
</evidence>
<keyword evidence="4" id="KW-1185">Reference proteome</keyword>
<keyword evidence="2" id="KW-0812">Transmembrane</keyword>
<accession>L0DR77</accession>
<evidence type="ECO:0000256" key="2">
    <source>
        <dbReference type="SAM" id="Phobius"/>
    </source>
</evidence>
<name>L0DR77_SINAD</name>
<reference evidence="3 4" key="1">
    <citation type="submission" date="2012-02" db="EMBL/GenBank/DDBJ databases">
        <title>Complete sequence of chromosome of Singulisphaera acidiphila DSM 18658.</title>
        <authorList>
            <consortium name="US DOE Joint Genome Institute (JGI-PGF)"/>
            <person name="Lucas S."/>
            <person name="Copeland A."/>
            <person name="Lapidus A."/>
            <person name="Glavina del Rio T."/>
            <person name="Dalin E."/>
            <person name="Tice H."/>
            <person name="Bruce D."/>
            <person name="Goodwin L."/>
            <person name="Pitluck S."/>
            <person name="Peters L."/>
            <person name="Ovchinnikova G."/>
            <person name="Chertkov O."/>
            <person name="Kyrpides N."/>
            <person name="Mavromatis K."/>
            <person name="Ivanova N."/>
            <person name="Brettin T."/>
            <person name="Detter J.C."/>
            <person name="Han C."/>
            <person name="Larimer F."/>
            <person name="Land M."/>
            <person name="Hauser L."/>
            <person name="Markowitz V."/>
            <person name="Cheng J.-F."/>
            <person name="Hugenholtz P."/>
            <person name="Woyke T."/>
            <person name="Wu D."/>
            <person name="Tindall B."/>
            <person name="Pomrenke H."/>
            <person name="Brambilla E."/>
            <person name="Klenk H.-P."/>
            <person name="Eisen J.A."/>
        </authorList>
    </citation>
    <scope>NUCLEOTIDE SEQUENCE [LARGE SCALE GENOMIC DNA]</scope>
    <source>
        <strain evidence="4">ATCC BAA-1392 / DSM 18658 / VKM B-2454 / MOB10</strain>
    </source>
</reference>
<feature type="region of interest" description="Disordered" evidence="1">
    <location>
        <begin position="51"/>
        <end position="72"/>
    </location>
</feature>
<protein>
    <submittedName>
        <fullName evidence="3">Uncharacterized protein</fullName>
    </submittedName>
</protein>